<feature type="signal peptide" evidence="3">
    <location>
        <begin position="1"/>
        <end position="23"/>
    </location>
</feature>
<dbReference type="Proteomes" id="UP000184520">
    <property type="component" value="Unassembled WGS sequence"/>
</dbReference>
<dbReference type="AlphaFoldDB" id="A0A1M5R3Y9"/>
<keyword evidence="2" id="KW-0175">Coiled coil</keyword>
<protein>
    <submittedName>
        <fullName evidence="4">Outer membrane efflux protein</fullName>
    </submittedName>
</protein>
<name>A0A1M5R3Y9_9ALTE</name>
<dbReference type="InterPro" id="IPR003423">
    <property type="entry name" value="OMP_efflux"/>
</dbReference>
<dbReference type="OrthoDB" id="581172at2"/>
<dbReference type="EMBL" id="FQWD01000007">
    <property type="protein sequence ID" value="SHH20921.1"/>
    <property type="molecule type" value="Genomic_DNA"/>
</dbReference>
<evidence type="ECO:0000256" key="2">
    <source>
        <dbReference type="SAM" id="Coils"/>
    </source>
</evidence>
<feature type="chain" id="PRO_5013133060" evidence="3">
    <location>
        <begin position="24"/>
        <end position="476"/>
    </location>
</feature>
<dbReference type="STRING" id="634436.SAMN05216361_4029"/>
<dbReference type="Gene3D" id="1.20.1600.10">
    <property type="entry name" value="Outer membrane efflux proteins (OEP)"/>
    <property type="match status" value="1"/>
</dbReference>
<evidence type="ECO:0000313" key="4">
    <source>
        <dbReference type="EMBL" id="SHH20921.1"/>
    </source>
</evidence>
<organism evidence="4 5">
    <name type="scientific">Marisediminitalea aggregata</name>
    <dbReference type="NCBI Taxonomy" id="634436"/>
    <lineage>
        <taxon>Bacteria</taxon>
        <taxon>Pseudomonadati</taxon>
        <taxon>Pseudomonadota</taxon>
        <taxon>Gammaproteobacteria</taxon>
        <taxon>Alteromonadales</taxon>
        <taxon>Alteromonadaceae</taxon>
        <taxon>Marisediminitalea</taxon>
    </lineage>
</organism>
<dbReference type="PANTHER" id="PTHR30203:SF24">
    <property type="entry name" value="BLR4935 PROTEIN"/>
    <property type="match status" value="1"/>
</dbReference>
<evidence type="ECO:0000256" key="3">
    <source>
        <dbReference type="SAM" id="SignalP"/>
    </source>
</evidence>
<feature type="coiled-coil region" evidence="2">
    <location>
        <begin position="361"/>
        <end position="426"/>
    </location>
</feature>
<comment type="similarity">
    <text evidence="1">Belongs to the outer membrane factor (OMF) (TC 1.B.17) family.</text>
</comment>
<dbReference type="GO" id="GO:0015562">
    <property type="term" value="F:efflux transmembrane transporter activity"/>
    <property type="evidence" value="ECO:0007669"/>
    <property type="project" value="InterPro"/>
</dbReference>
<gene>
    <name evidence="4" type="ORF">SAMN05216361_4029</name>
</gene>
<proteinExistence type="inferred from homology"/>
<accession>A0A1M5R3Y9</accession>
<reference evidence="5" key="1">
    <citation type="submission" date="2016-11" db="EMBL/GenBank/DDBJ databases">
        <authorList>
            <person name="Varghese N."/>
            <person name="Submissions S."/>
        </authorList>
    </citation>
    <scope>NUCLEOTIDE SEQUENCE [LARGE SCALE GENOMIC DNA]</scope>
    <source>
        <strain evidence="5">CGMCC 1.8995</strain>
    </source>
</reference>
<dbReference type="InterPro" id="IPR010131">
    <property type="entry name" value="MdtP/NodT-like"/>
</dbReference>
<dbReference type="RefSeq" id="WP_073324976.1">
    <property type="nucleotide sequence ID" value="NZ_FQWD01000007.1"/>
</dbReference>
<keyword evidence="5" id="KW-1185">Reference proteome</keyword>
<dbReference type="Pfam" id="PF02321">
    <property type="entry name" value="OEP"/>
    <property type="match status" value="1"/>
</dbReference>
<sequence length="476" mass="53110">MMLRRISVAIGLMASVISGAASAQSQVPDTATQHIPSVPEFIHTIANAHPYLQLIEQKGVKYDASLVMAESEFDIKLEQDVAMRLTGYYDGNQVAQRAVKPLAGMNAKLYTEYRVAGGNFPVYEQQMDTLTGGEASIGVSLSLLRNRETDSRRTALTNARVAIEQWQAEASLMRNDFIFKGLSQYLKWYEATLKIATVHDLIDTLHARRKGLQARVDNGDLPAVTLTEFDASILEQQLALATLEQSRQVAVQSLSFFWQVPGESTPFAAQHNVLGLDINWPFSLNQTYIQQLRTALRQHPVIQARAADVASLTNEQRLAKNQLLPTLDMKAAVAQDFGSGPVNLEDTETKVALQFSYPLGNRKAKAKLSKADAELAASKLELNLAEQKLRQEFEQAVVQWEQSQRVAQLQQQNTKVKEELSWLEQQRFEKGDSDLFKLNARASQVMNARLKNVEAVINAMYAELSLHWVAARLAEV</sequence>
<evidence type="ECO:0000256" key="1">
    <source>
        <dbReference type="ARBA" id="ARBA00007613"/>
    </source>
</evidence>
<dbReference type="PANTHER" id="PTHR30203">
    <property type="entry name" value="OUTER MEMBRANE CATION EFFLUX PROTEIN"/>
    <property type="match status" value="1"/>
</dbReference>
<evidence type="ECO:0000313" key="5">
    <source>
        <dbReference type="Proteomes" id="UP000184520"/>
    </source>
</evidence>
<keyword evidence="3" id="KW-0732">Signal</keyword>
<dbReference type="SUPFAM" id="SSF56954">
    <property type="entry name" value="Outer membrane efflux proteins (OEP)"/>
    <property type="match status" value="1"/>
</dbReference>